<dbReference type="GO" id="GO:0007030">
    <property type="term" value="P:Golgi organization"/>
    <property type="evidence" value="ECO:0007669"/>
    <property type="project" value="TreeGrafter"/>
</dbReference>
<reference evidence="2" key="1">
    <citation type="submission" date="2025-08" db="UniProtKB">
        <authorList>
            <consortium name="Ensembl"/>
        </authorList>
    </citation>
    <scope>IDENTIFICATION</scope>
</reference>
<sequence>MNGYQLKKKPNVMVIKTEGLALDFNLKSELNLSKMILILARIWKTRADLGRAKTKTLSLFSYKRLVFLKGIVLLREFWFNGVADIKRVNNLINDQDFFALRSIKIPVKKFSVLTETHISPKGRPALRPALCSPEVQETSLCDKFSANETAGNFLKEVDRDIEEIVKCNDTKRENLNEVVSALAAQQVCFETDGKTKKCKDPYYGADWGIGWWTAVVIMLIIGIVTPVFYLLYYEVLVKADVSHHSPMESSHLFVTAVSHQKEIENGINPTNIMKGDNQGDLQCVTCLYGQCSTTGIFLGIT</sequence>
<organism evidence="2 3">
    <name type="scientific">Zosterops lateralis melanops</name>
    <dbReference type="NCBI Taxonomy" id="1220523"/>
    <lineage>
        <taxon>Eukaryota</taxon>
        <taxon>Metazoa</taxon>
        <taxon>Chordata</taxon>
        <taxon>Craniata</taxon>
        <taxon>Vertebrata</taxon>
        <taxon>Euteleostomi</taxon>
        <taxon>Archelosauria</taxon>
        <taxon>Archosauria</taxon>
        <taxon>Dinosauria</taxon>
        <taxon>Saurischia</taxon>
        <taxon>Theropoda</taxon>
        <taxon>Coelurosauria</taxon>
        <taxon>Aves</taxon>
        <taxon>Neognathae</taxon>
        <taxon>Neoaves</taxon>
        <taxon>Telluraves</taxon>
        <taxon>Australaves</taxon>
        <taxon>Passeriformes</taxon>
        <taxon>Sylvioidea</taxon>
        <taxon>Zosteropidae</taxon>
        <taxon>Zosterops</taxon>
    </lineage>
</organism>
<dbReference type="InterPro" id="IPR045030">
    <property type="entry name" value="LYSM1-4"/>
</dbReference>
<evidence type="ECO:0000313" key="2">
    <source>
        <dbReference type="Ensembl" id="ENSZLMP00000002270.1"/>
    </source>
</evidence>
<dbReference type="PANTHER" id="PTHR20932">
    <property type="entry name" value="LYSM AND PUTATIVE PEPTIDOGLYCAN-BINDING DOMAIN-CONTAINING PROTEIN"/>
    <property type="match status" value="1"/>
</dbReference>
<dbReference type="GO" id="GO:0005794">
    <property type="term" value="C:Golgi apparatus"/>
    <property type="evidence" value="ECO:0007669"/>
    <property type="project" value="TreeGrafter"/>
</dbReference>
<keyword evidence="1" id="KW-1133">Transmembrane helix</keyword>
<evidence type="ECO:0000313" key="3">
    <source>
        <dbReference type="Proteomes" id="UP000694401"/>
    </source>
</evidence>
<name>A0A8D2NQ72_ZOSLA</name>
<dbReference type="Ensembl" id="ENSZLMT00000002358.1">
    <property type="protein sequence ID" value="ENSZLMP00000002270.1"/>
    <property type="gene ID" value="ENSZLMG00000001714.1"/>
</dbReference>
<feature type="transmembrane region" description="Helical" evidence="1">
    <location>
        <begin position="209"/>
        <end position="232"/>
    </location>
</feature>
<keyword evidence="1" id="KW-0812">Transmembrane</keyword>
<dbReference type="PANTHER" id="PTHR20932:SF5">
    <property type="entry name" value="AND PUTATIVE PEPTIDOGLYCAN-BINDING DOMAIN-CONTAINING PROTEIN 3-RELATED"/>
    <property type="match status" value="1"/>
</dbReference>
<protein>
    <submittedName>
        <fullName evidence="2">LysM domain containing 3</fullName>
    </submittedName>
</protein>
<keyword evidence="3" id="KW-1185">Reference proteome</keyword>
<dbReference type="AlphaFoldDB" id="A0A8D2NQ72"/>
<accession>A0A8D2NQ72</accession>
<proteinExistence type="predicted"/>
<evidence type="ECO:0000256" key="1">
    <source>
        <dbReference type="SAM" id="Phobius"/>
    </source>
</evidence>
<keyword evidence="1" id="KW-0472">Membrane</keyword>
<reference evidence="2" key="2">
    <citation type="submission" date="2025-09" db="UniProtKB">
        <authorList>
            <consortium name="Ensembl"/>
        </authorList>
    </citation>
    <scope>IDENTIFICATION</scope>
</reference>
<dbReference type="Proteomes" id="UP000694401">
    <property type="component" value="Unassembled WGS sequence"/>
</dbReference>